<evidence type="ECO:0000256" key="2">
    <source>
        <dbReference type="ARBA" id="ARBA00004236"/>
    </source>
</evidence>
<feature type="region of interest" description="Disordered" evidence="22">
    <location>
        <begin position="276"/>
        <end position="313"/>
    </location>
</feature>
<dbReference type="GO" id="GO:0001725">
    <property type="term" value="C:stress fiber"/>
    <property type="evidence" value="ECO:0007669"/>
    <property type="project" value="UniProtKB-SubCell"/>
</dbReference>
<evidence type="ECO:0000313" key="24">
    <source>
        <dbReference type="Proteomes" id="UP000694389"/>
    </source>
</evidence>
<dbReference type="GeneTree" id="ENSGT00390000011228"/>
<keyword evidence="18" id="KW-0131">Cell cycle</keyword>
<dbReference type="GO" id="GO:0043005">
    <property type="term" value="C:neuron projection"/>
    <property type="evidence" value="ECO:0007669"/>
    <property type="project" value="TreeGrafter"/>
</dbReference>
<dbReference type="Pfam" id="PF06625">
    <property type="entry name" value="DUF1151"/>
    <property type="match status" value="1"/>
</dbReference>
<keyword evidence="9" id="KW-0965">Cell junction</keyword>
<evidence type="ECO:0000256" key="4">
    <source>
        <dbReference type="ARBA" id="ARBA00004316"/>
    </source>
</evidence>
<dbReference type="GO" id="GO:0005925">
    <property type="term" value="C:focal adhesion"/>
    <property type="evidence" value="ECO:0007669"/>
    <property type="project" value="UniProtKB-SubCell"/>
</dbReference>
<keyword evidence="8" id="KW-0341">Growth regulation</keyword>
<evidence type="ECO:0000256" key="20">
    <source>
        <dbReference type="ARBA" id="ARBA00040095"/>
    </source>
</evidence>
<dbReference type="Proteomes" id="UP000694389">
    <property type="component" value="Unassembled WGS sequence"/>
</dbReference>
<dbReference type="GO" id="GO:0045202">
    <property type="term" value="C:synapse"/>
    <property type="evidence" value="ECO:0007669"/>
    <property type="project" value="UniProtKB-SubCell"/>
</dbReference>
<keyword evidence="17" id="KW-0966">Cell projection</keyword>
<evidence type="ECO:0000256" key="10">
    <source>
        <dbReference type="ARBA" id="ARBA00023016"/>
    </source>
</evidence>
<evidence type="ECO:0000256" key="5">
    <source>
        <dbReference type="ARBA" id="ARBA00004529"/>
    </source>
</evidence>
<evidence type="ECO:0000256" key="1">
    <source>
        <dbReference type="ARBA" id="ARBA00004123"/>
    </source>
</evidence>
<evidence type="ECO:0000256" key="6">
    <source>
        <dbReference type="ARBA" id="ARBA00022475"/>
    </source>
</evidence>
<evidence type="ECO:0000256" key="12">
    <source>
        <dbReference type="ARBA" id="ARBA00023054"/>
    </source>
</evidence>
<keyword evidence="11" id="KW-0770">Synapse</keyword>
<keyword evidence="12" id="KW-0175">Coiled coil</keyword>
<organism evidence="23 24">
    <name type="scientific">Dicentrarchus labrax</name>
    <name type="common">European seabass</name>
    <name type="synonym">Morone labrax</name>
    <dbReference type="NCBI Taxonomy" id="13489"/>
    <lineage>
        <taxon>Eukaryota</taxon>
        <taxon>Metazoa</taxon>
        <taxon>Chordata</taxon>
        <taxon>Craniata</taxon>
        <taxon>Vertebrata</taxon>
        <taxon>Euteleostomi</taxon>
        <taxon>Actinopterygii</taxon>
        <taxon>Neopterygii</taxon>
        <taxon>Teleostei</taxon>
        <taxon>Neoteleostei</taxon>
        <taxon>Acanthomorphata</taxon>
        <taxon>Eupercaria</taxon>
        <taxon>Moronidae</taxon>
        <taxon>Dicentrarchus</taxon>
    </lineage>
</organism>
<dbReference type="GO" id="GO:0030041">
    <property type="term" value="P:actin filament polymerization"/>
    <property type="evidence" value="ECO:0007669"/>
    <property type="project" value="TreeGrafter"/>
</dbReference>
<evidence type="ECO:0000256" key="22">
    <source>
        <dbReference type="SAM" id="MobiDB-lite"/>
    </source>
</evidence>
<reference evidence="23" key="1">
    <citation type="submission" date="2025-08" db="UniProtKB">
        <authorList>
            <consortium name="Ensembl"/>
        </authorList>
    </citation>
    <scope>IDENTIFICATION</scope>
</reference>
<reference evidence="23" key="2">
    <citation type="submission" date="2025-09" db="UniProtKB">
        <authorList>
            <consortium name="Ensembl"/>
        </authorList>
    </citation>
    <scope>IDENTIFICATION</scope>
</reference>
<dbReference type="GO" id="GO:0051017">
    <property type="term" value="P:actin filament bundle assembly"/>
    <property type="evidence" value="ECO:0007669"/>
    <property type="project" value="TreeGrafter"/>
</dbReference>
<feature type="compositionally biased region" description="Basic and acidic residues" evidence="22">
    <location>
        <begin position="276"/>
        <end position="286"/>
    </location>
</feature>
<keyword evidence="7" id="KW-0963">Cytoplasm</keyword>
<evidence type="ECO:0000256" key="7">
    <source>
        <dbReference type="ARBA" id="ARBA00022490"/>
    </source>
</evidence>
<evidence type="ECO:0000256" key="14">
    <source>
        <dbReference type="ARBA" id="ARBA00023203"/>
    </source>
</evidence>
<evidence type="ECO:0000256" key="15">
    <source>
        <dbReference type="ARBA" id="ARBA00023212"/>
    </source>
</evidence>
<comment type="subcellular location">
    <subcellularLocation>
        <location evidence="3">Cell junction</location>
        <location evidence="3">Focal adhesion</location>
    </subcellularLocation>
    <subcellularLocation>
        <location evidence="2">Cell membrane</location>
    </subcellularLocation>
    <subcellularLocation>
        <location evidence="4">Cell projection</location>
    </subcellularLocation>
    <subcellularLocation>
        <location evidence="5">Cytoplasm</location>
        <location evidence="5">Cytoskeleton</location>
        <location evidence="5">Stress fiber</location>
    </subcellularLocation>
    <subcellularLocation>
        <location evidence="1">Nucleus</location>
    </subcellularLocation>
    <subcellularLocation>
        <location evidence="19">Synapse</location>
    </subcellularLocation>
</comment>
<accession>A0A8P4K909</accession>
<keyword evidence="15" id="KW-0206">Cytoskeleton</keyword>
<keyword evidence="13" id="KW-0472">Membrane</keyword>
<keyword evidence="6" id="KW-1003">Cell membrane</keyword>
<feature type="compositionally biased region" description="Basic and acidic residues" evidence="22">
    <location>
        <begin position="236"/>
        <end position="257"/>
    </location>
</feature>
<protein>
    <recommendedName>
        <fullName evidence="20">Actin-associated protein FAM107A</fullName>
    </recommendedName>
</protein>
<keyword evidence="14" id="KW-0009">Actin-binding</keyword>
<sequence>MLKPDEVSPSNQHKVHSGREDAVQLTWSLKGAERLRNTRRGGGGGGGGEGGGMDSIVSPLKTEVFNYLKFNIILKCEVSNNNFFSMLIVSYGHLSTACVRMRRDKASESVIRLHTNRCNNKLQASQVKAYSIDHEPPPKQYCVKNGKHPNGRASAYADLQQHRSEGIHRRLSPVSNYVPQPDYLEGEEDEDLIKPKKLVNPVKASKSHQELHRELMSSCKRGHGVSVEMKPELQRVLESRKRDQLIKQRKQEEEAHRKISPLEAELLKRHRKLEELERQQEKEQQENLKAPEFVKVKENLRRTSIHSKEEKEV</sequence>
<dbReference type="InterPro" id="IPR009533">
    <property type="entry name" value="FAM107"/>
</dbReference>
<evidence type="ECO:0000256" key="17">
    <source>
        <dbReference type="ARBA" id="ARBA00023273"/>
    </source>
</evidence>
<comment type="function">
    <text evidence="21">Stress-inducible actin-binding protein that plays a role in synaptic and cognitive functions by modulating actin filamentous (F-actin) dynamics. Mediates polymerization of globular actin to F-actin. Also binds to, stabilizes and bundles F-actin. Involved in synaptic function by regulating neurite outgrowth in an actin-dependent manner and for the acquisition of hippocampus-dependent cognitive function, such as learning and long-term memory. Plays a role in the actin and microtubule cytoskeleton organization; negatively regulates focal adhesion (FA) assembly promoting malignant glial cell migration in an actin-, microtubule- and MAP1A-dependent manner. Also involved in neuroblastoma G1/S phase cell cycle progression and cell proliferation inhibition by stimulating ubiquitination of NF-kappa-B subunit RELA and NF-kappa-B degradation in a COMMD1- and actin-dependent manner. May play a role in tumor development.</text>
</comment>
<dbReference type="AlphaFoldDB" id="A0A8P4K909"/>
<evidence type="ECO:0000256" key="8">
    <source>
        <dbReference type="ARBA" id="ARBA00022604"/>
    </source>
</evidence>
<feature type="region of interest" description="Disordered" evidence="22">
    <location>
        <begin position="1"/>
        <end position="21"/>
    </location>
</feature>
<dbReference type="PANTHER" id="PTHR16768:SF3">
    <property type="entry name" value="ACTIN-ASSOCIATED PROTEIN FAM107A"/>
    <property type="match status" value="1"/>
</dbReference>
<keyword evidence="10" id="KW-0346">Stress response</keyword>
<evidence type="ECO:0000313" key="23">
    <source>
        <dbReference type="Ensembl" id="ENSDLAP00005064910.1"/>
    </source>
</evidence>
<evidence type="ECO:0000256" key="3">
    <source>
        <dbReference type="ARBA" id="ARBA00004246"/>
    </source>
</evidence>
<evidence type="ECO:0000256" key="13">
    <source>
        <dbReference type="ARBA" id="ARBA00023136"/>
    </source>
</evidence>
<dbReference type="GO" id="GO:0003779">
    <property type="term" value="F:actin binding"/>
    <property type="evidence" value="ECO:0007669"/>
    <property type="project" value="UniProtKB-KW"/>
</dbReference>
<evidence type="ECO:0000256" key="11">
    <source>
        <dbReference type="ARBA" id="ARBA00023018"/>
    </source>
</evidence>
<evidence type="ECO:0000256" key="18">
    <source>
        <dbReference type="ARBA" id="ARBA00023306"/>
    </source>
</evidence>
<dbReference type="PANTHER" id="PTHR16768">
    <property type="entry name" value="DOWN REGULATED IN RENAL CARCINOMA 1/TU3A"/>
    <property type="match status" value="1"/>
</dbReference>
<dbReference type="GO" id="GO:0032956">
    <property type="term" value="P:regulation of actin cytoskeleton organization"/>
    <property type="evidence" value="ECO:0007669"/>
    <property type="project" value="TreeGrafter"/>
</dbReference>
<feature type="compositionally biased region" description="Basic and acidic residues" evidence="22">
    <location>
        <begin position="292"/>
        <end position="313"/>
    </location>
</feature>
<keyword evidence="16" id="KW-0539">Nucleus</keyword>
<evidence type="ECO:0000256" key="9">
    <source>
        <dbReference type="ARBA" id="ARBA00022949"/>
    </source>
</evidence>
<evidence type="ECO:0000256" key="21">
    <source>
        <dbReference type="ARBA" id="ARBA00045129"/>
    </source>
</evidence>
<proteinExistence type="predicted"/>
<keyword evidence="24" id="KW-1185">Reference proteome</keyword>
<dbReference type="GO" id="GO:0005886">
    <property type="term" value="C:plasma membrane"/>
    <property type="evidence" value="ECO:0007669"/>
    <property type="project" value="UniProtKB-SubCell"/>
</dbReference>
<feature type="region of interest" description="Disordered" evidence="22">
    <location>
        <begin position="236"/>
        <end position="262"/>
    </location>
</feature>
<evidence type="ECO:0000256" key="16">
    <source>
        <dbReference type="ARBA" id="ARBA00023242"/>
    </source>
</evidence>
<dbReference type="GO" id="GO:0005634">
    <property type="term" value="C:nucleus"/>
    <property type="evidence" value="ECO:0007669"/>
    <property type="project" value="UniProtKB-SubCell"/>
</dbReference>
<evidence type="ECO:0000256" key="19">
    <source>
        <dbReference type="ARBA" id="ARBA00034103"/>
    </source>
</evidence>
<dbReference type="Ensembl" id="ENSDLAT00005073866.1">
    <property type="protein sequence ID" value="ENSDLAP00005064910.1"/>
    <property type="gene ID" value="ENSDLAG00005031883.1"/>
</dbReference>
<name>A0A8P4K909_DICLA</name>